<protein>
    <submittedName>
        <fullName evidence="1">Uncharacterized protein</fullName>
    </submittedName>
</protein>
<evidence type="ECO:0000313" key="1">
    <source>
        <dbReference type="EMBL" id="MFC4244361.1"/>
    </source>
</evidence>
<accession>A0ABV8Q7K3</accession>
<gene>
    <name evidence="1" type="ORF">ACFOYW_13355</name>
</gene>
<sequence>MFVQVIEAVVLEFGGDKPVSMTCRGVRWRVSDTPTELRETIYLTHPMSRRVGWRFQATSAGGVARVFDVAGDAAGWRLAAVYD</sequence>
<dbReference type="EMBL" id="JBHSCN010000006">
    <property type="protein sequence ID" value="MFC4244361.1"/>
    <property type="molecule type" value="Genomic_DNA"/>
</dbReference>
<reference evidence="2" key="1">
    <citation type="journal article" date="2019" name="Int. J. Syst. Evol. Microbiol.">
        <title>The Global Catalogue of Microorganisms (GCM) 10K type strain sequencing project: providing services to taxonomists for standard genome sequencing and annotation.</title>
        <authorList>
            <consortium name="The Broad Institute Genomics Platform"/>
            <consortium name="The Broad Institute Genome Sequencing Center for Infectious Disease"/>
            <person name="Wu L."/>
            <person name="Ma J."/>
        </authorList>
    </citation>
    <scope>NUCLEOTIDE SEQUENCE [LARGE SCALE GENOMIC DNA]</scope>
    <source>
        <strain evidence="2">CGMCC 1.10363</strain>
    </source>
</reference>
<keyword evidence="2" id="KW-1185">Reference proteome</keyword>
<evidence type="ECO:0000313" key="2">
    <source>
        <dbReference type="Proteomes" id="UP001595900"/>
    </source>
</evidence>
<name>A0ABV8Q7K3_9MICO</name>
<dbReference type="RefSeq" id="WP_390229768.1">
    <property type="nucleotide sequence ID" value="NZ_JBHSCN010000006.1"/>
</dbReference>
<proteinExistence type="predicted"/>
<organism evidence="1 2">
    <name type="scientific">Gryllotalpicola reticulitermitis</name>
    <dbReference type="NCBI Taxonomy" id="1184153"/>
    <lineage>
        <taxon>Bacteria</taxon>
        <taxon>Bacillati</taxon>
        <taxon>Actinomycetota</taxon>
        <taxon>Actinomycetes</taxon>
        <taxon>Micrococcales</taxon>
        <taxon>Microbacteriaceae</taxon>
        <taxon>Gryllotalpicola</taxon>
    </lineage>
</organism>
<comment type="caution">
    <text evidence="1">The sequence shown here is derived from an EMBL/GenBank/DDBJ whole genome shotgun (WGS) entry which is preliminary data.</text>
</comment>
<dbReference type="Proteomes" id="UP001595900">
    <property type="component" value="Unassembled WGS sequence"/>
</dbReference>